<dbReference type="EMBL" id="JAOCQF010000001">
    <property type="protein sequence ID" value="MCT8328981.1"/>
    <property type="molecule type" value="Genomic_DNA"/>
</dbReference>
<accession>A0ABT2NJP8</accession>
<protein>
    <submittedName>
        <fullName evidence="5">Autoinducer binding domain-containing protein</fullName>
    </submittedName>
</protein>
<evidence type="ECO:0000256" key="1">
    <source>
        <dbReference type="ARBA" id="ARBA00023015"/>
    </source>
</evidence>
<dbReference type="InterPro" id="IPR005143">
    <property type="entry name" value="TF_LuxR_autoind-bd_dom"/>
</dbReference>
<evidence type="ECO:0000313" key="5">
    <source>
        <dbReference type="EMBL" id="MCT8328981.1"/>
    </source>
</evidence>
<dbReference type="InterPro" id="IPR036693">
    <property type="entry name" value="TF_LuxR_autoind-bd_dom_sf"/>
</dbReference>
<proteinExistence type="predicted"/>
<evidence type="ECO:0000256" key="2">
    <source>
        <dbReference type="ARBA" id="ARBA00023125"/>
    </source>
</evidence>
<evidence type="ECO:0000256" key="3">
    <source>
        <dbReference type="ARBA" id="ARBA00023163"/>
    </source>
</evidence>
<sequence length="207" mass="22208">MSARPPFAADIRRAFADLAPAGYFVALRIGFLFPQVEVNALPASWVERYNRQGYMPQDPLIRWLHAGEGVVRWSATGLDDPRGVLVDAARHGLRFGLAVALVEDGADPRRSLGTFARADREYTDAELAEVRARFAALAAAARPPAALTQAEAEALSMVRDGLLIKEIAVILGVTEGAIKQRLKGARLKLRAKTGSHAVSVAAATGLI</sequence>
<reference evidence="6" key="1">
    <citation type="submission" date="2023-07" db="EMBL/GenBank/DDBJ databases">
        <title>Defluviimonas sediminis sp. nov., isolated from mangrove sediment.</title>
        <authorList>
            <person name="Liu L."/>
            <person name="Li J."/>
            <person name="Huang Y."/>
            <person name="Pan J."/>
            <person name="Li M."/>
        </authorList>
    </citation>
    <scope>NUCLEOTIDE SEQUENCE [LARGE SCALE GENOMIC DNA]</scope>
    <source>
        <strain evidence="6">FT324</strain>
    </source>
</reference>
<dbReference type="Proteomes" id="UP001205601">
    <property type="component" value="Unassembled WGS sequence"/>
</dbReference>
<dbReference type="Gene3D" id="1.10.10.10">
    <property type="entry name" value="Winged helix-like DNA-binding domain superfamily/Winged helix DNA-binding domain"/>
    <property type="match status" value="1"/>
</dbReference>
<dbReference type="PROSITE" id="PS50043">
    <property type="entry name" value="HTH_LUXR_2"/>
    <property type="match status" value="1"/>
</dbReference>
<keyword evidence="6" id="KW-1185">Reference proteome</keyword>
<keyword evidence="1" id="KW-0805">Transcription regulation</keyword>
<feature type="domain" description="HTH luxR-type" evidence="4">
    <location>
        <begin position="140"/>
        <end position="205"/>
    </location>
</feature>
<dbReference type="Gene3D" id="3.30.450.80">
    <property type="entry name" value="Transcription factor LuxR-like, autoinducer-binding domain"/>
    <property type="match status" value="1"/>
</dbReference>
<evidence type="ECO:0000259" key="4">
    <source>
        <dbReference type="PROSITE" id="PS50043"/>
    </source>
</evidence>
<dbReference type="InterPro" id="IPR013249">
    <property type="entry name" value="RNA_pol_sigma70_r4_t2"/>
</dbReference>
<dbReference type="InterPro" id="IPR000792">
    <property type="entry name" value="Tscrpt_reg_LuxR_C"/>
</dbReference>
<dbReference type="PANTHER" id="PTHR44688:SF25">
    <property type="entry name" value="HTH LUXR-TYPE DOMAIN-CONTAINING PROTEIN"/>
    <property type="match status" value="1"/>
</dbReference>
<gene>
    <name evidence="5" type="ORF">N5I32_05595</name>
</gene>
<dbReference type="SUPFAM" id="SSF75516">
    <property type="entry name" value="Pheromone-binding domain of LuxR-like quorum-sensing transcription factors"/>
    <property type="match status" value="1"/>
</dbReference>
<dbReference type="InterPro" id="IPR036388">
    <property type="entry name" value="WH-like_DNA-bd_sf"/>
</dbReference>
<dbReference type="InterPro" id="IPR016032">
    <property type="entry name" value="Sig_transdc_resp-reg_C-effctor"/>
</dbReference>
<organism evidence="5 6">
    <name type="scientific">Albidovulum sediminis</name>
    <dbReference type="NCBI Taxonomy" id="3066345"/>
    <lineage>
        <taxon>Bacteria</taxon>
        <taxon>Pseudomonadati</taxon>
        <taxon>Pseudomonadota</taxon>
        <taxon>Alphaproteobacteria</taxon>
        <taxon>Rhodobacterales</taxon>
        <taxon>Paracoccaceae</taxon>
        <taxon>Albidovulum</taxon>
    </lineage>
</organism>
<dbReference type="Pfam" id="PF03472">
    <property type="entry name" value="Autoind_bind"/>
    <property type="match status" value="1"/>
</dbReference>
<dbReference type="SMART" id="SM00421">
    <property type="entry name" value="HTH_LUXR"/>
    <property type="match status" value="1"/>
</dbReference>
<dbReference type="PANTHER" id="PTHR44688">
    <property type="entry name" value="DNA-BINDING TRANSCRIPTIONAL ACTIVATOR DEVR_DOSR"/>
    <property type="match status" value="1"/>
</dbReference>
<keyword evidence="3" id="KW-0804">Transcription</keyword>
<name>A0ABT2NJP8_9RHOB</name>
<dbReference type="SUPFAM" id="SSF46894">
    <property type="entry name" value="C-terminal effector domain of the bipartite response regulators"/>
    <property type="match status" value="1"/>
</dbReference>
<keyword evidence="2" id="KW-0238">DNA-binding</keyword>
<comment type="caution">
    <text evidence="5">The sequence shown here is derived from an EMBL/GenBank/DDBJ whole genome shotgun (WGS) entry which is preliminary data.</text>
</comment>
<dbReference type="Pfam" id="PF08281">
    <property type="entry name" value="Sigma70_r4_2"/>
    <property type="match status" value="1"/>
</dbReference>
<evidence type="ECO:0000313" key="6">
    <source>
        <dbReference type="Proteomes" id="UP001205601"/>
    </source>
</evidence>